<evidence type="ECO:0000313" key="4">
    <source>
        <dbReference type="EMBL" id="EFA83160.1"/>
    </source>
</evidence>
<evidence type="ECO:0000259" key="2">
    <source>
        <dbReference type="PROSITE" id="PS50119"/>
    </source>
</evidence>
<dbReference type="GeneID" id="31359437"/>
<dbReference type="GO" id="GO:0003968">
    <property type="term" value="F:RNA-directed RNA polymerase activity"/>
    <property type="evidence" value="ECO:0007669"/>
    <property type="project" value="InterPro"/>
</dbReference>
<keyword evidence="1" id="KW-0479">Metal-binding</keyword>
<dbReference type="SUPFAM" id="SSF57845">
    <property type="entry name" value="B-box zinc-binding domain"/>
    <property type="match status" value="1"/>
</dbReference>
<feature type="domain" description="B box-type" evidence="2">
    <location>
        <begin position="10"/>
        <end position="53"/>
    </location>
</feature>
<dbReference type="EMBL" id="ADBJ01000017">
    <property type="protein sequence ID" value="EFA83160.1"/>
    <property type="molecule type" value="Genomic_DNA"/>
</dbReference>
<evidence type="ECO:0000313" key="5">
    <source>
        <dbReference type="Proteomes" id="UP000001396"/>
    </source>
</evidence>
<evidence type="ECO:0000256" key="1">
    <source>
        <dbReference type="PROSITE-ProRule" id="PRU00024"/>
    </source>
</evidence>
<accession>D3B5L2</accession>
<dbReference type="AlphaFoldDB" id="D3B5L2"/>
<keyword evidence="1" id="KW-0863">Zinc-finger</keyword>
<proteinExistence type="predicted"/>
<keyword evidence="5" id="KW-1185">Reference proteome</keyword>
<dbReference type="InterPro" id="IPR007099">
    <property type="entry name" value="RNA-dir_pol_NSvirus"/>
</dbReference>
<keyword evidence="1" id="KW-0862">Zinc</keyword>
<protein>
    <recommendedName>
        <fullName evidence="6">B box-type domain-containing protein</fullName>
    </recommendedName>
</protein>
<dbReference type="PROSITE" id="PS50525">
    <property type="entry name" value="RDRP_SSRNA_NEG_SEG"/>
    <property type="match status" value="1"/>
</dbReference>
<evidence type="ECO:0008006" key="6">
    <source>
        <dbReference type="Google" id="ProtNLM"/>
    </source>
</evidence>
<dbReference type="InParanoid" id="D3B5L2"/>
<name>D3B5L2_HETP5</name>
<dbReference type="InterPro" id="IPR036744">
    <property type="entry name" value="RAP_sf"/>
</dbReference>
<dbReference type="Proteomes" id="UP000001396">
    <property type="component" value="Unassembled WGS sequence"/>
</dbReference>
<reference evidence="4 5" key="1">
    <citation type="journal article" date="2011" name="Genome Res.">
        <title>Phylogeny-wide analysis of social amoeba genomes highlights ancient origins for complex intercellular communication.</title>
        <authorList>
            <person name="Heidel A.J."/>
            <person name="Lawal H.M."/>
            <person name="Felder M."/>
            <person name="Schilde C."/>
            <person name="Helps N.R."/>
            <person name="Tunggal B."/>
            <person name="Rivero F."/>
            <person name="John U."/>
            <person name="Schleicher M."/>
            <person name="Eichinger L."/>
            <person name="Platzer M."/>
            <person name="Noegel A.A."/>
            <person name="Schaap P."/>
            <person name="Gloeckner G."/>
        </authorList>
    </citation>
    <scope>NUCLEOTIDE SEQUENCE [LARGE SCALE GENOMIC DNA]</scope>
    <source>
        <strain evidence="5">ATCC 26659 / Pp 5 / PN500</strain>
    </source>
</reference>
<comment type="caution">
    <text evidence="4">The sequence shown here is derived from an EMBL/GenBank/DDBJ whole genome shotgun (WGS) entry which is preliminary data.</text>
</comment>
<organism evidence="4 5">
    <name type="scientific">Heterostelium pallidum (strain ATCC 26659 / Pp 5 / PN500)</name>
    <name type="common">Cellular slime mold</name>
    <name type="synonym">Polysphondylium pallidum</name>
    <dbReference type="NCBI Taxonomy" id="670386"/>
    <lineage>
        <taxon>Eukaryota</taxon>
        <taxon>Amoebozoa</taxon>
        <taxon>Evosea</taxon>
        <taxon>Eumycetozoa</taxon>
        <taxon>Dictyostelia</taxon>
        <taxon>Acytosteliales</taxon>
        <taxon>Acytosteliaceae</taxon>
        <taxon>Heterostelium</taxon>
    </lineage>
</organism>
<gene>
    <name evidence="4" type="ORF">PPL_03950</name>
</gene>
<dbReference type="GO" id="GO:0008270">
    <property type="term" value="F:zinc ion binding"/>
    <property type="evidence" value="ECO:0007669"/>
    <property type="project" value="UniProtKB-KW"/>
</dbReference>
<feature type="domain" description="RdRp catalytic" evidence="3">
    <location>
        <begin position="68"/>
        <end position="254"/>
    </location>
</feature>
<sequence length="291" mass="34221">MNSLNNTIDMNDFVCLDHLKTFEIICHQCNLLLCARCSTNHNKQHEHNKFCDHIDDIKQSLYKYQSNTQKQFKKQKTTHISTDNNNNNNSSSIFENSRILELWETIKSSNLYFRKLESTESEIKNHFHKMHQYLVVEEQRYQKPIQESKSKTLDTIKNNIEELKHIVNIINLEDRESDSEDNNNNSADTTSSYSIESIMESLNKSNSLLSFIESKDKTVFNISAFTNDKSSYKDLESLILDSIHKYNQQFKKSLIKSNKPDTPPDYQLKTESINTTMIKEMKFLQESYSWL</sequence>
<evidence type="ECO:0000259" key="3">
    <source>
        <dbReference type="PROSITE" id="PS50525"/>
    </source>
</evidence>
<dbReference type="InterPro" id="IPR000315">
    <property type="entry name" value="Znf_B-box"/>
</dbReference>
<dbReference type="SUPFAM" id="SSF47045">
    <property type="entry name" value="RAP domain-like"/>
    <property type="match status" value="1"/>
</dbReference>
<dbReference type="GO" id="GO:0039694">
    <property type="term" value="P:viral RNA genome replication"/>
    <property type="evidence" value="ECO:0007669"/>
    <property type="project" value="InterPro"/>
</dbReference>
<dbReference type="PROSITE" id="PS50119">
    <property type="entry name" value="ZF_BBOX"/>
    <property type="match status" value="1"/>
</dbReference>
<dbReference type="RefSeq" id="XP_020435277.1">
    <property type="nucleotide sequence ID" value="XM_020574863.1"/>
</dbReference>